<dbReference type="PANTHER" id="PTHR31511:SF12">
    <property type="entry name" value="RHO TERMINATION FACTOR N-TERMINAL DOMAIN-CONTAINING PROTEIN"/>
    <property type="match status" value="1"/>
</dbReference>
<feature type="compositionally biased region" description="Polar residues" evidence="6">
    <location>
        <begin position="39"/>
        <end position="70"/>
    </location>
</feature>
<evidence type="ECO:0000313" key="9">
    <source>
        <dbReference type="Proteomes" id="UP001159042"/>
    </source>
</evidence>
<dbReference type="Gene3D" id="3.30.420.10">
    <property type="entry name" value="Ribonuclease H-like superfamily/Ribonuclease H"/>
    <property type="match status" value="1"/>
</dbReference>
<dbReference type="PROSITE" id="PS50157">
    <property type="entry name" value="ZINC_FINGER_C2H2_2"/>
    <property type="match status" value="1"/>
</dbReference>
<dbReference type="PANTHER" id="PTHR31511">
    <property type="entry name" value="PROTEIN CBG23764"/>
    <property type="match status" value="1"/>
</dbReference>
<evidence type="ECO:0000256" key="4">
    <source>
        <dbReference type="ARBA" id="ARBA00022833"/>
    </source>
</evidence>
<dbReference type="FunFam" id="3.30.160.60:FF:000100">
    <property type="entry name" value="Zinc finger 45-like"/>
    <property type="match status" value="1"/>
</dbReference>
<comment type="caution">
    <text evidence="8">The sequence shown here is derived from an EMBL/GenBank/DDBJ whole genome shotgun (WGS) entry which is preliminary data.</text>
</comment>
<evidence type="ECO:0000256" key="5">
    <source>
        <dbReference type="PROSITE-ProRule" id="PRU00042"/>
    </source>
</evidence>
<feature type="domain" description="C2H2-type" evidence="7">
    <location>
        <begin position="3"/>
        <end position="33"/>
    </location>
</feature>
<feature type="region of interest" description="Disordered" evidence="6">
    <location>
        <begin position="23"/>
        <end position="70"/>
    </location>
</feature>
<evidence type="ECO:0000256" key="2">
    <source>
        <dbReference type="ARBA" id="ARBA00022737"/>
    </source>
</evidence>
<dbReference type="Pfam" id="PF00096">
    <property type="entry name" value="zf-C2H2"/>
    <property type="match status" value="1"/>
</dbReference>
<evidence type="ECO:0000259" key="7">
    <source>
        <dbReference type="PROSITE" id="PS50157"/>
    </source>
</evidence>
<evidence type="ECO:0000256" key="1">
    <source>
        <dbReference type="ARBA" id="ARBA00022723"/>
    </source>
</evidence>
<evidence type="ECO:0000313" key="8">
    <source>
        <dbReference type="EMBL" id="KAJ8913481.1"/>
    </source>
</evidence>
<reference evidence="8 9" key="1">
    <citation type="journal article" date="2023" name="Insect Mol. Biol.">
        <title>Genome sequencing provides insights into the evolution of gene families encoding plant cell wall-degrading enzymes in longhorned beetles.</title>
        <authorList>
            <person name="Shin N.R."/>
            <person name="Okamura Y."/>
            <person name="Kirsch R."/>
            <person name="Pauchet Y."/>
        </authorList>
    </citation>
    <scope>NUCLEOTIDE SEQUENCE [LARGE SCALE GENOMIC DNA]</scope>
    <source>
        <strain evidence="8">EAD_L_NR</strain>
    </source>
</reference>
<dbReference type="InterPro" id="IPR012337">
    <property type="entry name" value="RNaseH-like_sf"/>
</dbReference>
<dbReference type="SUPFAM" id="SSF56672">
    <property type="entry name" value="DNA/RNA polymerases"/>
    <property type="match status" value="1"/>
</dbReference>
<evidence type="ECO:0000256" key="6">
    <source>
        <dbReference type="SAM" id="MobiDB-lite"/>
    </source>
</evidence>
<dbReference type="Gene3D" id="3.90.1600.10">
    <property type="entry name" value="Palm domain of DNA polymerase"/>
    <property type="match status" value="1"/>
</dbReference>
<dbReference type="SUPFAM" id="SSF53098">
    <property type="entry name" value="Ribonuclease H-like"/>
    <property type="match status" value="1"/>
</dbReference>
<dbReference type="SUPFAM" id="SSF54060">
    <property type="entry name" value="His-Me finger endonucleases"/>
    <property type="match status" value="1"/>
</dbReference>
<protein>
    <recommendedName>
        <fullName evidence="7">C2H2-type domain-containing protein</fullName>
    </recommendedName>
</protein>
<keyword evidence="2" id="KW-0677">Repeat</keyword>
<dbReference type="InterPro" id="IPR044925">
    <property type="entry name" value="His-Me_finger_sf"/>
</dbReference>
<dbReference type="GO" id="GO:0071897">
    <property type="term" value="P:DNA biosynthetic process"/>
    <property type="evidence" value="ECO:0007669"/>
    <property type="project" value="UniProtKB-ARBA"/>
</dbReference>
<dbReference type="InterPro" id="IPR036397">
    <property type="entry name" value="RNaseH_sf"/>
</dbReference>
<keyword evidence="9" id="KW-1185">Reference proteome</keyword>
<dbReference type="GO" id="GO:0042575">
    <property type="term" value="C:DNA polymerase complex"/>
    <property type="evidence" value="ECO:0007669"/>
    <property type="project" value="UniProtKB-ARBA"/>
</dbReference>
<name>A0AAV8VHX9_9CUCU</name>
<keyword evidence="1" id="KW-0479">Metal-binding</keyword>
<keyword evidence="4" id="KW-0862">Zinc</keyword>
<dbReference type="GO" id="GO:0008270">
    <property type="term" value="F:zinc ion binding"/>
    <property type="evidence" value="ECO:0007669"/>
    <property type="project" value="UniProtKB-KW"/>
</dbReference>
<dbReference type="Proteomes" id="UP001159042">
    <property type="component" value="Unassembled WGS sequence"/>
</dbReference>
<proteinExistence type="predicted"/>
<sequence length="1298" mass="149572">MSYLCSNCGKSFTRQSNLTRHIKQSCKGNGEPPAKKARTSSAGLSQPGPSGLTQSYPIPTTSRGASSSNSDQITCHCCNTTVHVSNLAAHRRTLQHRTNACVDLAPGVQLTESAFMGRIVSYRISSDNHHTDFMEFFESIRERFVNLMMEVLHNHTTVKVNMELFGRYIIQKGESQDGVIDVKSFNTANKIINSSVNVDETLNIFMDILINQASEFQERDSGWALEHIMYLEVNVNKYAAMGGSSYIKLPKFIENKKAVINVNNQDQHCFLWAIVSALYPPNNRRVNEVSSYPHYSNVFDTQGMSFPLKLTDIKKFESNNNISINVYGLKSEFKDNKMIYDIVGPLHYSQQKLERHVNLLLITDDNGNSHYCWIKNFSRLVSSQINSHKGKKYFCDGCLLHFTSERLLQRHQEHDCNYIRTDIPSAEYRKDKCGNSVPGNILKFDNYEKQMVVPFVVYVDFESVLKPINTCEPDPKISYTYKTYRHEPYSFGYLIKCSFDDSASKFQLYRGADAARVFVDRLESDVIEIYEKYLKHIKFMNPLSREEQDQFDRATSCGICEKPFGVGQSKAKDHDHLTGKFRFAAHTNCNLNYKIPNFIPIICHNMSGYDIHMFIKQLFSENSTVDVIAQSKEKYISITKHLHVGSYIDKDGLSKRRMLKLRFIDSFKFMASSLQTLGANLSSDLFFETKKHFPDQTKFDLMRQKGVFPYNFVDSVDKLEYHRLPSKGDFYDKLNDEAVSELDYRRAQRVWELFNCQNLGEYSDIYLKSDVLLLCDVFQNFRKICFETYKLDPAQYFTAPGLAWDAMLRLTKVNLELLTDIDMIHMLKKGIRGGISQCSERKHIANNMFLPNYNSEEPSSFITYLDATNLYGHSMSQPLPTGGFTWVNESGIKNFDVMEVSDESRYGFILEVDVDYPEELHDKHTDLPFLAENIVPPNSKSKLKKLIPNLYNKRNYVIHYKTLQQAIKNGLILKKTHRVLKFEQSRWLKQYIDLNTQMRNNASNKFEKDFYKLMNNSVFGKTMENVDNRKDIRLSTHWENIGKKLGTSSLIAQPHFKTCSIFSENLVAIHLGKQSVLYCKPIYIGFCILELSKTVLYGFYYDVIKKHFEDKASLLYTDTDSLILKIYTDNFYKFIGENLDEFDTSNYKPGNKFNVPINLSVLGKMKDEFPADPIVCFYGTGAKAYYVKSLSDEVKKAKGVKKNVIKKHLTIDDYSTVVEKGGVLLRKMSTFTTTLHDMFTEMKNKVALSHKDDKRYLIPNTCKTLAWGHSDIPFYETSPTQNLEYLLRAYDELCGNDV</sequence>
<evidence type="ECO:0000256" key="3">
    <source>
        <dbReference type="ARBA" id="ARBA00022771"/>
    </source>
</evidence>
<gene>
    <name evidence="8" type="ORF">NQ315_013861</name>
</gene>
<dbReference type="Gene3D" id="3.30.160.60">
    <property type="entry name" value="Classic Zinc Finger"/>
    <property type="match status" value="1"/>
</dbReference>
<dbReference type="InterPro" id="IPR023211">
    <property type="entry name" value="DNA_pol_palm_dom_sf"/>
</dbReference>
<keyword evidence="3 5" id="KW-0863">Zinc-finger</keyword>
<accession>A0AAV8VHX9</accession>
<organism evidence="8 9">
    <name type="scientific">Exocentrus adspersus</name>
    <dbReference type="NCBI Taxonomy" id="1586481"/>
    <lineage>
        <taxon>Eukaryota</taxon>
        <taxon>Metazoa</taxon>
        <taxon>Ecdysozoa</taxon>
        <taxon>Arthropoda</taxon>
        <taxon>Hexapoda</taxon>
        <taxon>Insecta</taxon>
        <taxon>Pterygota</taxon>
        <taxon>Neoptera</taxon>
        <taxon>Endopterygota</taxon>
        <taxon>Coleoptera</taxon>
        <taxon>Polyphaga</taxon>
        <taxon>Cucujiformia</taxon>
        <taxon>Chrysomeloidea</taxon>
        <taxon>Cerambycidae</taxon>
        <taxon>Lamiinae</taxon>
        <taxon>Acanthocinini</taxon>
        <taxon>Exocentrus</taxon>
    </lineage>
</organism>
<dbReference type="InterPro" id="IPR013087">
    <property type="entry name" value="Znf_C2H2_type"/>
</dbReference>
<dbReference type="SMART" id="SM00355">
    <property type="entry name" value="ZnF_C2H2"/>
    <property type="match status" value="3"/>
</dbReference>
<dbReference type="InterPro" id="IPR043502">
    <property type="entry name" value="DNA/RNA_pol_sf"/>
</dbReference>
<dbReference type="GO" id="GO:0003676">
    <property type="term" value="F:nucleic acid binding"/>
    <property type="evidence" value="ECO:0007669"/>
    <property type="project" value="InterPro"/>
</dbReference>
<dbReference type="EMBL" id="JANEYG010000093">
    <property type="protein sequence ID" value="KAJ8913481.1"/>
    <property type="molecule type" value="Genomic_DNA"/>
</dbReference>